<dbReference type="RefSeq" id="WP_174139609.1">
    <property type="nucleotide sequence ID" value="NZ_JABUFE010000013.1"/>
</dbReference>
<evidence type="ECO:0000256" key="7">
    <source>
        <dbReference type="ARBA" id="ARBA00022729"/>
    </source>
</evidence>
<dbReference type="PANTHER" id="PTHR21581:SF6">
    <property type="entry name" value="TRAFFICKING PROTEIN PARTICLE COMPLEX SUBUNIT 12"/>
    <property type="match status" value="1"/>
</dbReference>
<dbReference type="GO" id="GO:0004180">
    <property type="term" value="F:carboxypeptidase activity"/>
    <property type="evidence" value="ECO:0007669"/>
    <property type="project" value="UniProtKB-KW"/>
</dbReference>
<evidence type="ECO:0000256" key="8">
    <source>
        <dbReference type="ARBA" id="ARBA00022801"/>
    </source>
</evidence>
<comment type="caution">
    <text evidence="16">The sequence shown here is derived from an EMBL/GenBank/DDBJ whole genome shotgun (WGS) entry which is preliminary data.</text>
</comment>
<dbReference type="Proteomes" id="UP000777935">
    <property type="component" value="Unassembled WGS sequence"/>
</dbReference>
<protein>
    <recommendedName>
        <fullName evidence="4">serine-type D-Ala-D-Ala carboxypeptidase</fullName>
        <ecNumber evidence="4">3.4.16.4</ecNumber>
    </recommendedName>
</protein>
<dbReference type="SUPFAM" id="SSF69189">
    <property type="entry name" value="Penicillin-binding protein associated domain"/>
    <property type="match status" value="1"/>
</dbReference>
<dbReference type="PANTHER" id="PTHR21581">
    <property type="entry name" value="D-ALANYL-D-ALANINE CARBOXYPEPTIDASE"/>
    <property type="match status" value="1"/>
</dbReference>
<comment type="similarity">
    <text evidence="3 13">Belongs to the peptidase S11 family.</text>
</comment>
<proteinExistence type="inferred from homology"/>
<comment type="function">
    <text evidence="1">Removes C-terminal D-alanyl residues from sugar-peptide cell wall precursors.</text>
</comment>
<feature type="chain" id="PRO_5046285572" description="serine-type D-Ala-D-Ala carboxypeptidase" evidence="14">
    <location>
        <begin position="22"/>
        <end position="387"/>
    </location>
</feature>
<evidence type="ECO:0000256" key="11">
    <source>
        <dbReference type="ARBA" id="ARBA00023316"/>
    </source>
</evidence>
<dbReference type="SMART" id="SM00936">
    <property type="entry name" value="PBP5_C"/>
    <property type="match status" value="1"/>
</dbReference>
<reference evidence="16 17" key="1">
    <citation type="submission" date="2020-06" db="EMBL/GenBank/DDBJ databases">
        <title>Sulfitobacter algicola sp. nov., isolated from green algae.</title>
        <authorList>
            <person name="Wang C."/>
        </authorList>
    </citation>
    <scope>NUCLEOTIDE SEQUENCE [LARGE SCALE GENOMIC DNA]</scope>
    <source>
        <strain evidence="16 17">1151</strain>
    </source>
</reference>
<evidence type="ECO:0000313" key="16">
    <source>
        <dbReference type="EMBL" id="NSX56455.1"/>
    </source>
</evidence>
<dbReference type="EC" id="3.4.16.4" evidence="4"/>
<dbReference type="InterPro" id="IPR015956">
    <property type="entry name" value="Peniciliin-bd_prot_C_sf"/>
</dbReference>
<feature type="signal peptide" evidence="14">
    <location>
        <begin position="1"/>
        <end position="21"/>
    </location>
</feature>
<evidence type="ECO:0000256" key="12">
    <source>
        <dbReference type="ARBA" id="ARBA00034000"/>
    </source>
</evidence>
<evidence type="ECO:0000256" key="2">
    <source>
        <dbReference type="ARBA" id="ARBA00004752"/>
    </source>
</evidence>
<gene>
    <name evidence="16" type="ORF">HRQ87_16820</name>
</gene>
<comment type="catalytic activity">
    <reaction evidence="12">
        <text>Preferential cleavage: (Ac)2-L-Lys-D-Ala-|-D-Ala. Also transpeptidation of peptidyl-alanyl moieties that are N-acyl substituents of D-alanine.</text>
        <dbReference type="EC" id="3.4.16.4"/>
    </reaction>
</comment>
<comment type="pathway">
    <text evidence="2">Cell wall biogenesis; peptidoglycan biosynthesis.</text>
</comment>
<accession>A0ABX2IYR1</accession>
<dbReference type="SUPFAM" id="SSF56601">
    <property type="entry name" value="beta-lactamase/transpeptidase-like"/>
    <property type="match status" value="1"/>
</dbReference>
<evidence type="ECO:0000256" key="3">
    <source>
        <dbReference type="ARBA" id="ARBA00007164"/>
    </source>
</evidence>
<evidence type="ECO:0000313" key="17">
    <source>
        <dbReference type="Proteomes" id="UP000777935"/>
    </source>
</evidence>
<dbReference type="InterPro" id="IPR012907">
    <property type="entry name" value="Peptidase_S11_C"/>
</dbReference>
<dbReference type="Gene3D" id="2.60.410.10">
    <property type="entry name" value="D-Ala-D-Ala carboxypeptidase, C-terminal domain"/>
    <property type="match status" value="1"/>
</dbReference>
<keyword evidence="6" id="KW-0645">Protease</keyword>
<dbReference type="EMBL" id="JABUFE010000013">
    <property type="protein sequence ID" value="NSX56455.1"/>
    <property type="molecule type" value="Genomic_DNA"/>
</dbReference>
<dbReference type="InterPro" id="IPR001967">
    <property type="entry name" value="Peptidase_S11_N"/>
</dbReference>
<feature type="domain" description="Peptidase S11 D-Ala-D-Ala carboxypeptidase A C-terminal" evidence="15">
    <location>
        <begin position="270"/>
        <end position="360"/>
    </location>
</feature>
<evidence type="ECO:0000259" key="15">
    <source>
        <dbReference type="SMART" id="SM00936"/>
    </source>
</evidence>
<evidence type="ECO:0000256" key="10">
    <source>
        <dbReference type="ARBA" id="ARBA00022984"/>
    </source>
</evidence>
<evidence type="ECO:0000256" key="9">
    <source>
        <dbReference type="ARBA" id="ARBA00022960"/>
    </source>
</evidence>
<evidence type="ECO:0000256" key="5">
    <source>
        <dbReference type="ARBA" id="ARBA00022645"/>
    </source>
</evidence>
<dbReference type="Gene3D" id="3.40.710.10">
    <property type="entry name" value="DD-peptidase/beta-lactamase superfamily"/>
    <property type="match status" value="1"/>
</dbReference>
<keyword evidence="10" id="KW-0573">Peptidoglycan synthesis</keyword>
<dbReference type="PRINTS" id="PR00725">
    <property type="entry name" value="DADACBPTASE1"/>
</dbReference>
<evidence type="ECO:0000256" key="4">
    <source>
        <dbReference type="ARBA" id="ARBA00012448"/>
    </source>
</evidence>
<dbReference type="InterPro" id="IPR018044">
    <property type="entry name" value="Peptidase_S11"/>
</dbReference>
<dbReference type="Pfam" id="PF07943">
    <property type="entry name" value="PBP5_C"/>
    <property type="match status" value="1"/>
</dbReference>
<sequence length="387" mass="42036">MLKQIVSAFAVFFLISQAAFAYETRATAAYVLDQGTGTVLLSKNAEQPLPPASMSKLMTLYMAFEAVSDGRLKIDERLPVSEHAMSYGGSTMFLDTTDRPTVKDLIRGIIVMSGNDACVVIAEALSIDGTEAGFSRMMTARALELGMTDSVFTNSNGWPDPDHRMSMKDLALLADHLIKDYPTYYPLFAEREFQFDGRAPQNTQNRNPLLGLDIGADGLKTGHTREAGYGLVGSAKQGDRRIIFVITGLETTAERAAESRRIVNWAFRQFSEKQVAPSGTVITEAEVWNGAAPTVGLAIDEDLKLLIPLLARDSITSEVVYTGPIEAPITAGTPAGELVIRAEGLPERRISLVAATDIEKGGFLPRMRTVTQVLMRNLAEKQADAPS</sequence>
<dbReference type="InterPro" id="IPR012338">
    <property type="entry name" value="Beta-lactam/transpept-like"/>
</dbReference>
<evidence type="ECO:0000256" key="14">
    <source>
        <dbReference type="SAM" id="SignalP"/>
    </source>
</evidence>
<evidence type="ECO:0000256" key="13">
    <source>
        <dbReference type="RuleBase" id="RU004016"/>
    </source>
</evidence>
<name>A0ABX2IYR1_9RHOB</name>
<dbReference type="InterPro" id="IPR037167">
    <property type="entry name" value="Peptidase_S11_C_sf"/>
</dbReference>
<organism evidence="16 17">
    <name type="scientific">Parasulfitobacter algicola</name>
    <dbReference type="NCBI Taxonomy" id="2614809"/>
    <lineage>
        <taxon>Bacteria</taxon>
        <taxon>Pseudomonadati</taxon>
        <taxon>Pseudomonadota</taxon>
        <taxon>Alphaproteobacteria</taxon>
        <taxon>Rhodobacterales</taxon>
        <taxon>Roseobacteraceae</taxon>
        <taxon>Parasulfitobacter</taxon>
    </lineage>
</organism>
<keyword evidence="9" id="KW-0133">Cell shape</keyword>
<keyword evidence="7 14" id="KW-0732">Signal</keyword>
<keyword evidence="5 16" id="KW-0121">Carboxypeptidase</keyword>
<evidence type="ECO:0000256" key="6">
    <source>
        <dbReference type="ARBA" id="ARBA00022670"/>
    </source>
</evidence>
<keyword evidence="8" id="KW-0378">Hydrolase</keyword>
<evidence type="ECO:0000256" key="1">
    <source>
        <dbReference type="ARBA" id="ARBA00003217"/>
    </source>
</evidence>
<keyword evidence="17" id="KW-1185">Reference proteome</keyword>
<keyword evidence="11" id="KW-0961">Cell wall biogenesis/degradation</keyword>
<dbReference type="Pfam" id="PF00768">
    <property type="entry name" value="Peptidase_S11"/>
    <property type="match status" value="1"/>
</dbReference>